<comment type="similarity">
    <text evidence="5">Belongs to the DarP family.</text>
</comment>
<dbReference type="OrthoDB" id="5293604at2"/>
<dbReference type="GO" id="GO:0043022">
    <property type="term" value="F:ribosome binding"/>
    <property type="evidence" value="ECO:0007669"/>
    <property type="project" value="UniProtKB-UniRule"/>
</dbReference>
<dbReference type="SUPFAM" id="SSF158710">
    <property type="entry name" value="PSPTO4464-like"/>
    <property type="match status" value="1"/>
</dbReference>
<sequence length="190" mass="21398">MSTPHDHDPDYEAPDYDRPSKTRLKKESHDLQHLGEQLAALSDGQLASVGLDEQLFDAVQQYKKTKSHEGRRRQMQYVGKLMRKVDVDPIREAVAALQLGHAKDSLALHQAERWRVELLASDDALTTWMAEHPGSDVQQLRSLIRAARKDAAAAPEQRSGRAFRELFQFIKSQASAGTDEDTENHTDDDA</sequence>
<keyword evidence="2 5" id="KW-0690">Ribosome biogenesis</keyword>
<dbReference type="STRING" id="946333.A4W93_09075"/>
<dbReference type="RefSeq" id="WP_085750319.1">
    <property type="nucleotide sequence ID" value="NZ_BSPR01000008.1"/>
</dbReference>
<keyword evidence="1 5" id="KW-0963">Cytoplasm</keyword>
<accession>A0A1W6L6U1</accession>
<dbReference type="HAMAP" id="MF_00765">
    <property type="entry name" value="DarP"/>
    <property type="match status" value="1"/>
</dbReference>
<dbReference type="GO" id="GO:0005829">
    <property type="term" value="C:cytosol"/>
    <property type="evidence" value="ECO:0007669"/>
    <property type="project" value="TreeGrafter"/>
</dbReference>
<dbReference type="EMBL" id="CP015118">
    <property type="protein sequence ID" value="ARN20051.1"/>
    <property type="molecule type" value="Genomic_DNA"/>
</dbReference>
<dbReference type="Proteomes" id="UP000193427">
    <property type="component" value="Chromosome"/>
</dbReference>
<dbReference type="PANTHER" id="PTHR38101">
    <property type="entry name" value="UPF0307 PROTEIN YJGA"/>
    <property type="match status" value="1"/>
</dbReference>
<dbReference type="KEGG" id="rgu:A4W93_09075"/>
<comment type="function">
    <text evidence="5">Member of a network of 50S ribosomal subunit biogenesis factors which assembles along the 30S-50S interface, preventing incorrect 23S rRNA structures from forming. Promotes peptidyl transferase center (PTC) maturation.</text>
</comment>
<evidence type="ECO:0000256" key="2">
    <source>
        <dbReference type="ARBA" id="ARBA00022517"/>
    </source>
</evidence>
<dbReference type="InterPro" id="IPR006839">
    <property type="entry name" value="DarP"/>
</dbReference>
<evidence type="ECO:0000313" key="7">
    <source>
        <dbReference type="Proteomes" id="UP000193427"/>
    </source>
</evidence>
<comment type="subcellular location">
    <subcellularLocation>
        <location evidence="5">Cytoplasm</location>
    </subcellularLocation>
    <text evidence="5">Associates with late stage pre-50S ribosomal subunits.</text>
</comment>
<keyword evidence="7" id="KW-1185">Reference proteome</keyword>
<evidence type="ECO:0000256" key="1">
    <source>
        <dbReference type="ARBA" id="ARBA00022490"/>
    </source>
</evidence>
<dbReference type="GO" id="GO:0019843">
    <property type="term" value="F:rRNA binding"/>
    <property type="evidence" value="ECO:0007669"/>
    <property type="project" value="UniProtKB-UniRule"/>
</dbReference>
<dbReference type="PIRSF" id="PIRSF016183">
    <property type="entry name" value="UCP016183"/>
    <property type="match status" value="1"/>
</dbReference>
<proteinExistence type="inferred from homology"/>
<dbReference type="Gene3D" id="1.10.60.30">
    <property type="entry name" value="PSPTO4464-like domains"/>
    <property type="match status" value="2"/>
</dbReference>
<evidence type="ECO:0000256" key="3">
    <source>
        <dbReference type="ARBA" id="ARBA00022730"/>
    </source>
</evidence>
<gene>
    <name evidence="5" type="primary">darP</name>
    <name evidence="6" type="ORF">A4W93_09075</name>
</gene>
<name>A0A1W6L6U1_9BURK</name>
<evidence type="ECO:0000313" key="6">
    <source>
        <dbReference type="EMBL" id="ARN20051.1"/>
    </source>
</evidence>
<dbReference type="PANTHER" id="PTHR38101:SF1">
    <property type="entry name" value="UPF0307 PROTEIN YJGA"/>
    <property type="match status" value="1"/>
</dbReference>
<organism evidence="6 7">
    <name type="scientific">Piscinibacter gummiphilus</name>
    <dbReference type="NCBI Taxonomy" id="946333"/>
    <lineage>
        <taxon>Bacteria</taxon>
        <taxon>Pseudomonadati</taxon>
        <taxon>Pseudomonadota</taxon>
        <taxon>Betaproteobacteria</taxon>
        <taxon>Burkholderiales</taxon>
        <taxon>Sphaerotilaceae</taxon>
        <taxon>Piscinibacter</taxon>
    </lineage>
</organism>
<dbReference type="CDD" id="cd16331">
    <property type="entry name" value="YjgA-like"/>
    <property type="match status" value="1"/>
</dbReference>
<dbReference type="InterPro" id="IPR023153">
    <property type="entry name" value="DarP_sf"/>
</dbReference>
<keyword evidence="4 5" id="KW-0694">RNA-binding</keyword>
<evidence type="ECO:0000256" key="5">
    <source>
        <dbReference type="HAMAP-Rule" id="MF_00765"/>
    </source>
</evidence>
<protein>
    <recommendedName>
        <fullName evidence="5">Dual-action ribosomal maturation protein DarP</fullName>
    </recommendedName>
    <alternativeName>
        <fullName evidence="5">Large ribosomal subunit assembly factor DarP</fullName>
    </alternativeName>
</protein>
<dbReference type="AlphaFoldDB" id="A0A1W6L6U1"/>
<dbReference type="NCBIfam" id="NF003593">
    <property type="entry name" value="PRK05255.1-1"/>
    <property type="match status" value="1"/>
</dbReference>
<reference evidence="6 7" key="1">
    <citation type="submission" date="2016-04" db="EMBL/GenBank/DDBJ databases">
        <title>Complete genome sequence of natural rubber-degrading, novel Gram-negative bacterium, Rhizobacter gummiphilus strain NS21.</title>
        <authorList>
            <person name="Tabata M."/>
            <person name="Kasai D."/>
            <person name="Fukuda M."/>
        </authorList>
    </citation>
    <scope>NUCLEOTIDE SEQUENCE [LARGE SCALE GENOMIC DNA]</scope>
    <source>
        <strain evidence="6 7">NS21</strain>
    </source>
</reference>
<dbReference type="Pfam" id="PF04751">
    <property type="entry name" value="DarP"/>
    <property type="match status" value="1"/>
</dbReference>
<dbReference type="GO" id="GO:1902626">
    <property type="term" value="P:assembly of large subunit precursor of preribosome"/>
    <property type="evidence" value="ECO:0007669"/>
    <property type="project" value="UniProtKB-UniRule"/>
</dbReference>
<evidence type="ECO:0000256" key="4">
    <source>
        <dbReference type="ARBA" id="ARBA00022884"/>
    </source>
</evidence>
<keyword evidence="3 5" id="KW-0699">rRNA-binding</keyword>